<dbReference type="Gene3D" id="3.40.47.10">
    <property type="match status" value="1"/>
</dbReference>
<evidence type="ECO:0000256" key="2">
    <source>
        <dbReference type="ARBA" id="ARBA00012705"/>
    </source>
</evidence>
<evidence type="ECO:0000256" key="3">
    <source>
        <dbReference type="ARBA" id="ARBA00022679"/>
    </source>
</evidence>
<dbReference type="PANTHER" id="PTHR18919:SF165">
    <property type="entry name" value="ACETYL-COA ACETYLTRANSFERASE"/>
    <property type="match status" value="1"/>
</dbReference>
<dbReference type="HOGENOM" id="CLU_031026_0_0_1"/>
<dbReference type="Pfam" id="PF02803">
    <property type="entry name" value="Thiolase_C"/>
    <property type="match status" value="1"/>
</dbReference>
<dbReference type="Pfam" id="PF00108">
    <property type="entry name" value="Thiolase_N"/>
    <property type="match status" value="1"/>
</dbReference>
<sequence length="402" mass="42505">MTLEIGETDVFIVSAGRTALGSFQGSLSRLSAVELGIHVVKNVVEKSCIKAEEVEEVVIGNVISANLGQNPARQCALGAGLSEKTVCTTVNKVCASGMKAVILGAQSILVKTADIVVSGGIESMSNVPFYNSSVRSGSRYGHITLTDGLIRDGLSDAYSDEPMGIAAECCALEYEISRKEQDDYAISSYKRAQKAHELNLFKEIIPIKVSLGSKEPSKIIDKDEEISNLNEEKLRIIKPAFKANGTVTAGNASTISDGAAALVLVSGKKLKELGLKPIAKILGWGEASQLPKKFTTSPYLAISKALKSARLSTSDVDYYEINEAFSVVALTNSKILKLDLNRVNVFGGSVAMGHPLGCSGARIITTLLSVLQHHKAKIGVAAICNGGGGASSIVIELLNPFY</sequence>
<evidence type="ECO:0000256" key="7">
    <source>
        <dbReference type="RuleBase" id="RU003557"/>
    </source>
</evidence>
<dbReference type="EMBL" id="AFWA02000001">
    <property type="protein sequence ID" value="EMR11405.1"/>
    <property type="molecule type" value="Genomic_DNA"/>
</dbReference>
<dbReference type="NCBIfam" id="TIGR01930">
    <property type="entry name" value="AcCoA-C-Actrans"/>
    <property type="match status" value="1"/>
</dbReference>
<dbReference type="GeneID" id="19894126"/>
<evidence type="ECO:0000256" key="4">
    <source>
        <dbReference type="ARBA" id="ARBA00023315"/>
    </source>
</evidence>
<dbReference type="CDD" id="cd00751">
    <property type="entry name" value="thiolase"/>
    <property type="match status" value="1"/>
</dbReference>
<evidence type="ECO:0000259" key="9">
    <source>
        <dbReference type="Pfam" id="PF02803"/>
    </source>
</evidence>
<evidence type="ECO:0000256" key="1">
    <source>
        <dbReference type="ARBA" id="ARBA00010982"/>
    </source>
</evidence>
<dbReference type="InterPro" id="IPR020613">
    <property type="entry name" value="Thiolase_CS"/>
</dbReference>
<evidence type="ECO:0000259" key="8">
    <source>
        <dbReference type="Pfam" id="PF00108"/>
    </source>
</evidence>
<dbReference type="EC" id="2.3.1.9" evidence="2"/>
<evidence type="ECO:0000256" key="6">
    <source>
        <dbReference type="PIRSR" id="PIRSR000429-1"/>
    </source>
</evidence>
<proteinExistence type="inferred from homology"/>
<dbReference type="STRING" id="1069680.M7PBZ7"/>
<dbReference type="Proteomes" id="UP000011958">
    <property type="component" value="Unassembled WGS sequence"/>
</dbReference>
<gene>
    <name evidence="10" type="ORF">PNEG_00428</name>
</gene>
<dbReference type="VEuPathDB" id="FungiDB:PNEG_00428"/>
<comment type="similarity">
    <text evidence="1 7">Belongs to the thiolase-like superfamily. Thiolase family.</text>
</comment>
<feature type="domain" description="Thiolase N-terminal" evidence="8">
    <location>
        <begin position="10"/>
        <end position="266"/>
    </location>
</feature>
<dbReference type="PIRSF" id="PIRSF000429">
    <property type="entry name" value="Ac-CoA_Ac_transf"/>
    <property type="match status" value="1"/>
</dbReference>
<keyword evidence="11" id="KW-1185">Reference proteome</keyword>
<dbReference type="PROSITE" id="PS00098">
    <property type="entry name" value="THIOLASE_1"/>
    <property type="match status" value="1"/>
</dbReference>
<dbReference type="GO" id="GO:0006696">
    <property type="term" value="P:ergosterol biosynthetic process"/>
    <property type="evidence" value="ECO:0007669"/>
    <property type="project" value="EnsemblFungi"/>
</dbReference>
<dbReference type="InterPro" id="IPR020617">
    <property type="entry name" value="Thiolase_C"/>
</dbReference>
<dbReference type="GO" id="GO:0003985">
    <property type="term" value="F:acetyl-CoA C-acetyltransferase activity"/>
    <property type="evidence" value="ECO:0007669"/>
    <property type="project" value="UniProtKB-EC"/>
</dbReference>
<evidence type="ECO:0000313" key="10">
    <source>
        <dbReference type="EMBL" id="EMR11405.1"/>
    </source>
</evidence>
<dbReference type="PROSITE" id="PS00099">
    <property type="entry name" value="THIOLASE_3"/>
    <property type="match status" value="1"/>
</dbReference>
<feature type="active site" description="Proton acceptor" evidence="6">
    <location>
        <position position="384"/>
    </location>
</feature>
<dbReference type="AlphaFoldDB" id="M7PBZ7"/>
<feature type="active site" description="Acyl-thioester intermediate" evidence="6">
    <location>
        <position position="94"/>
    </location>
</feature>
<comment type="pathway">
    <text evidence="5">Metabolic intermediate biosynthesis; (R)-mevalonate biosynthesis; (R)-mevalonate from acetyl-CoA: step 1/3.</text>
</comment>
<dbReference type="GO" id="GO:0005739">
    <property type="term" value="C:mitochondrion"/>
    <property type="evidence" value="ECO:0007669"/>
    <property type="project" value="TreeGrafter"/>
</dbReference>
<dbReference type="FunFam" id="3.40.47.10:FF:000007">
    <property type="entry name" value="acetyl-CoA acetyltransferase, mitochondrial"/>
    <property type="match status" value="1"/>
</dbReference>
<accession>M7PBZ7</accession>
<comment type="caution">
    <text evidence="10">The sequence shown here is derived from an EMBL/GenBank/DDBJ whole genome shotgun (WGS) entry which is preliminary data.</text>
</comment>
<protein>
    <recommendedName>
        <fullName evidence="2">acetyl-CoA C-acetyltransferase</fullName>
        <ecNumber evidence="2">2.3.1.9</ecNumber>
    </recommendedName>
</protein>
<dbReference type="PROSITE" id="PS00737">
    <property type="entry name" value="THIOLASE_2"/>
    <property type="match status" value="1"/>
</dbReference>
<dbReference type="InterPro" id="IPR020615">
    <property type="entry name" value="Thiolase_acyl_enz_int_AS"/>
</dbReference>
<evidence type="ECO:0000313" key="11">
    <source>
        <dbReference type="Proteomes" id="UP000011958"/>
    </source>
</evidence>
<dbReference type="InterPro" id="IPR016039">
    <property type="entry name" value="Thiolase-like"/>
</dbReference>
<dbReference type="eggNOG" id="KOG1390">
    <property type="taxonomic scope" value="Eukaryota"/>
</dbReference>
<dbReference type="GO" id="GO:0006635">
    <property type="term" value="P:fatty acid beta-oxidation"/>
    <property type="evidence" value="ECO:0007669"/>
    <property type="project" value="TreeGrafter"/>
</dbReference>
<organism evidence="10 11">
    <name type="scientific">Pneumocystis murina (strain B123)</name>
    <name type="common">Mouse pneumocystis pneumonia agent</name>
    <name type="synonym">Pneumocystis carinii f. sp. muris</name>
    <dbReference type="NCBI Taxonomy" id="1069680"/>
    <lineage>
        <taxon>Eukaryota</taxon>
        <taxon>Fungi</taxon>
        <taxon>Dikarya</taxon>
        <taxon>Ascomycota</taxon>
        <taxon>Taphrinomycotina</taxon>
        <taxon>Pneumocystomycetes</taxon>
        <taxon>Pneumocystaceae</taxon>
        <taxon>Pneumocystis</taxon>
    </lineage>
</organism>
<dbReference type="OrthoDB" id="5404651at2759"/>
<reference evidence="11" key="1">
    <citation type="journal article" date="2016" name="Nat. Commun.">
        <title>Genome analysis of three Pneumocystis species reveals adaptation mechanisms to life exclusively in mammalian hosts.</title>
        <authorList>
            <person name="Ma L."/>
            <person name="Chen Z."/>
            <person name="Huang D.W."/>
            <person name="Kutty G."/>
            <person name="Ishihara M."/>
            <person name="Wang H."/>
            <person name="Abouelleil A."/>
            <person name="Bishop L."/>
            <person name="Davey E."/>
            <person name="Deng R."/>
            <person name="Deng X."/>
            <person name="Fan L."/>
            <person name="Fantoni G."/>
            <person name="Fitzgerald M."/>
            <person name="Gogineni E."/>
            <person name="Goldberg J.M."/>
            <person name="Handley G."/>
            <person name="Hu X."/>
            <person name="Huber C."/>
            <person name="Jiao X."/>
            <person name="Jones K."/>
            <person name="Levin J.Z."/>
            <person name="Liu Y."/>
            <person name="Macdonald P."/>
            <person name="Melnikov A."/>
            <person name="Raley C."/>
            <person name="Sassi M."/>
            <person name="Sherman B.T."/>
            <person name="Song X."/>
            <person name="Sykes S."/>
            <person name="Tran B."/>
            <person name="Walsh L."/>
            <person name="Xia Y."/>
            <person name="Yang J."/>
            <person name="Young S."/>
            <person name="Zeng Q."/>
            <person name="Zheng X."/>
            <person name="Stephens R."/>
            <person name="Nusbaum C."/>
            <person name="Birren B.W."/>
            <person name="Azadi P."/>
            <person name="Lempicki R.A."/>
            <person name="Cuomo C.A."/>
            <person name="Kovacs J.A."/>
        </authorList>
    </citation>
    <scope>NUCLEOTIDE SEQUENCE [LARGE SCALE GENOMIC DNA]</scope>
    <source>
        <strain evidence="11">B123</strain>
    </source>
</reference>
<feature type="domain" description="Thiolase C-terminal" evidence="9">
    <location>
        <begin position="275"/>
        <end position="396"/>
    </location>
</feature>
<dbReference type="OMA" id="ICPSIAI"/>
<feature type="active site" description="Proton acceptor" evidence="6">
    <location>
        <position position="354"/>
    </location>
</feature>
<keyword evidence="4 7" id="KW-0012">Acyltransferase</keyword>
<evidence type="ECO:0000256" key="5">
    <source>
        <dbReference type="ARBA" id="ARBA00037924"/>
    </source>
</evidence>
<name>M7PBZ7_PNEMU</name>
<keyword evidence="3 7" id="KW-0808">Transferase</keyword>
<dbReference type="RefSeq" id="XP_007872306.1">
    <property type="nucleotide sequence ID" value="XM_007874115.1"/>
</dbReference>
<dbReference type="InterPro" id="IPR020610">
    <property type="entry name" value="Thiolase_AS"/>
</dbReference>
<dbReference type="InterPro" id="IPR020616">
    <property type="entry name" value="Thiolase_N"/>
</dbReference>
<dbReference type="InterPro" id="IPR002155">
    <property type="entry name" value="Thiolase"/>
</dbReference>
<dbReference type="SUPFAM" id="SSF53901">
    <property type="entry name" value="Thiolase-like"/>
    <property type="match status" value="2"/>
</dbReference>
<dbReference type="PANTHER" id="PTHR18919">
    <property type="entry name" value="ACETYL-COA C-ACYLTRANSFERASE"/>
    <property type="match status" value="1"/>
</dbReference>